<keyword evidence="4" id="KW-1185">Reference proteome</keyword>
<evidence type="ECO:0000313" key="3">
    <source>
        <dbReference type="EMBL" id="BEQ13251.1"/>
    </source>
</evidence>
<sequence>MESLSIIHSEWSNGWGGQEIRILSECLGMARRGHRVALVGCPTGKLRQAAAAEGLTFHPLEMRGPWDLAAIVKMRALLKSQGVDVLHTHSSVDGWVGGMAARWAGVANLRTRHLSAKVPNHPFNFVYRLPQAVVTTGESIRNHLVNDYGLAPERVASIPTGIDVERYAPRRADAGLAQELGLRPGVPVVGIVAILRSWKRHDLFLAMARELLGQGREAQFLIVGGGPKEEEVRGLVQSLGLGERVVMTGMRPDVERLLPLIEVGVLASDKNEGVPQAVLQQMAVRRPMVAARAGDVGQVVINEQTGLLVEPGSASALAAGVARVLDDPELAARLGRGGRRLVLEHYSMEAMLTATEELYGRVLAGRTR</sequence>
<dbReference type="RefSeq" id="WP_338604754.1">
    <property type="nucleotide sequence ID" value="NZ_AP028679.1"/>
</dbReference>
<proteinExistence type="predicted"/>
<dbReference type="Pfam" id="PF13439">
    <property type="entry name" value="Glyco_transf_4"/>
    <property type="match status" value="1"/>
</dbReference>
<gene>
    <name evidence="3" type="ORF">FAK_03170</name>
</gene>
<protein>
    <submittedName>
        <fullName evidence="3">Glycosyl transferase group 1</fullName>
    </submittedName>
</protein>
<dbReference type="KEGG" id="dmp:FAK_03170"/>
<dbReference type="Proteomes" id="UP001366166">
    <property type="component" value="Chromosome"/>
</dbReference>
<evidence type="ECO:0000313" key="4">
    <source>
        <dbReference type="Proteomes" id="UP001366166"/>
    </source>
</evidence>
<dbReference type="InterPro" id="IPR001296">
    <property type="entry name" value="Glyco_trans_1"/>
</dbReference>
<feature type="domain" description="Glycosyltransferase subfamily 4-like N-terminal" evidence="2">
    <location>
        <begin position="15"/>
        <end position="166"/>
    </location>
</feature>
<evidence type="ECO:0000259" key="2">
    <source>
        <dbReference type="Pfam" id="PF13439"/>
    </source>
</evidence>
<accession>A0AAU9ERL0</accession>
<dbReference type="InterPro" id="IPR028098">
    <property type="entry name" value="Glyco_trans_4-like_N"/>
</dbReference>
<reference evidence="4" key="1">
    <citation type="journal article" date="2023" name="Arch. Microbiol.">
        <title>Desulfoferula mesophilus gen. nov. sp. nov., a mesophilic sulfate-reducing bacterium isolated from a brackish lake sediment.</title>
        <authorList>
            <person name="Watanabe T."/>
            <person name="Yabe T."/>
            <person name="Tsuji J.M."/>
            <person name="Fukui M."/>
        </authorList>
    </citation>
    <scope>NUCLEOTIDE SEQUENCE [LARGE SCALE GENOMIC DNA]</scope>
    <source>
        <strain evidence="4">12FAK</strain>
    </source>
</reference>
<dbReference type="PANTHER" id="PTHR12526:SF638">
    <property type="entry name" value="SPORE COAT PROTEIN SA"/>
    <property type="match status" value="1"/>
</dbReference>
<dbReference type="Gene3D" id="3.40.50.2000">
    <property type="entry name" value="Glycogen Phosphorylase B"/>
    <property type="match status" value="2"/>
</dbReference>
<organism evidence="3 4">
    <name type="scientific">Desulfoferula mesophila</name>
    <dbReference type="NCBI Taxonomy" id="3058419"/>
    <lineage>
        <taxon>Bacteria</taxon>
        <taxon>Pseudomonadati</taxon>
        <taxon>Thermodesulfobacteriota</taxon>
        <taxon>Desulfarculia</taxon>
        <taxon>Desulfarculales</taxon>
        <taxon>Desulfarculaceae</taxon>
        <taxon>Desulfoferula</taxon>
    </lineage>
</organism>
<dbReference type="GO" id="GO:0016757">
    <property type="term" value="F:glycosyltransferase activity"/>
    <property type="evidence" value="ECO:0007669"/>
    <property type="project" value="InterPro"/>
</dbReference>
<dbReference type="CDD" id="cd03801">
    <property type="entry name" value="GT4_PimA-like"/>
    <property type="match status" value="1"/>
</dbReference>
<keyword evidence="3" id="KW-0808">Transferase</keyword>
<feature type="domain" description="Glycosyl transferase family 1" evidence="1">
    <location>
        <begin position="179"/>
        <end position="340"/>
    </location>
</feature>
<dbReference type="SUPFAM" id="SSF53756">
    <property type="entry name" value="UDP-Glycosyltransferase/glycogen phosphorylase"/>
    <property type="match status" value="1"/>
</dbReference>
<evidence type="ECO:0000259" key="1">
    <source>
        <dbReference type="Pfam" id="PF00534"/>
    </source>
</evidence>
<name>A0AAU9ERL0_9BACT</name>
<dbReference type="AlphaFoldDB" id="A0AAU9ERL0"/>
<dbReference type="EMBL" id="AP028679">
    <property type="protein sequence ID" value="BEQ13251.1"/>
    <property type="molecule type" value="Genomic_DNA"/>
</dbReference>
<dbReference type="Pfam" id="PF00534">
    <property type="entry name" value="Glycos_transf_1"/>
    <property type="match status" value="1"/>
</dbReference>
<dbReference type="PANTHER" id="PTHR12526">
    <property type="entry name" value="GLYCOSYLTRANSFERASE"/>
    <property type="match status" value="1"/>
</dbReference>